<organism evidence="2 3">
    <name type="scientific">Psilocybe cyanescens</name>
    <dbReference type="NCBI Taxonomy" id="93625"/>
    <lineage>
        <taxon>Eukaryota</taxon>
        <taxon>Fungi</taxon>
        <taxon>Dikarya</taxon>
        <taxon>Basidiomycota</taxon>
        <taxon>Agaricomycotina</taxon>
        <taxon>Agaricomycetes</taxon>
        <taxon>Agaricomycetidae</taxon>
        <taxon>Agaricales</taxon>
        <taxon>Agaricineae</taxon>
        <taxon>Strophariaceae</taxon>
        <taxon>Psilocybe</taxon>
    </lineage>
</organism>
<feature type="non-terminal residue" evidence="2">
    <location>
        <position position="1"/>
    </location>
</feature>
<dbReference type="AlphaFoldDB" id="A0A409WC10"/>
<protein>
    <submittedName>
        <fullName evidence="2">Uncharacterized protein</fullName>
    </submittedName>
</protein>
<gene>
    <name evidence="2" type="ORF">CVT25_003206</name>
</gene>
<feature type="compositionally biased region" description="Basic residues" evidence="1">
    <location>
        <begin position="125"/>
        <end position="134"/>
    </location>
</feature>
<dbReference type="Proteomes" id="UP000283269">
    <property type="component" value="Unassembled WGS sequence"/>
</dbReference>
<feature type="region of interest" description="Disordered" evidence="1">
    <location>
        <begin position="1"/>
        <end position="57"/>
    </location>
</feature>
<reference evidence="2 3" key="1">
    <citation type="journal article" date="2018" name="Evol. Lett.">
        <title>Horizontal gene cluster transfer increased hallucinogenic mushroom diversity.</title>
        <authorList>
            <person name="Reynolds H.T."/>
            <person name="Vijayakumar V."/>
            <person name="Gluck-Thaler E."/>
            <person name="Korotkin H.B."/>
            <person name="Matheny P.B."/>
            <person name="Slot J.C."/>
        </authorList>
    </citation>
    <scope>NUCLEOTIDE SEQUENCE [LARGE SCALE GENOMIC DNA]</scope>
    <source>
        <strain evidence="2 3">2631</strain>
    </source>
</reference>
<sequence>NANVKVQPKRRSNSNAKDSSQKKPRTSKHKTEPSPIMDISLPPSLNQTCNSPLPPHDLNVIETPQINFVPHTPPPAAMINKQYIAASSTMGPPSFVPRESSHPLVPSNPEQITGQDRSKEASGKPSKRANKMRPNKYSNTPRNLCAREWVEKNHGSSEEFAAYFNSLPEAELEWMFTAIQGHVQVSFKSDRGPLMLMQAQNRQFEGALEL</sequence>
<dbReference type="InParanoid" id="A0A409WC10"/>
<name>A0A409WC10_PSICY</name>
<proteinExistence type="predicted"/>
<comment type="caution">
    <text evidence="2">The sequence shown here is derived from an EMBL/GenBank/DDBJ whole genome shotgun (WGS) entry which is preliminary data.</text>
</comment>
<keyword evidence="3" id="KW-1185">Reference proteome</keyword>
<accession>A0A409WC10</accession>
<evidence type="ECO:0000313" key="2">
    <source>
        <dbReference type="EMBL" id="PPQ76026.1"/>
    </source>
</evidence>
<evidence type="ECO:0000313" key="3">
    <source>
        <dbReference type="Proteomes" id="UP000283269"/>
    </source>
</evidence>
<dbReference type="OrthoDB" id="3061731at2759"/>
<feature type="region of interest" description="Disordered" evidence="1">
    <location>
        <begin position="89"/>
        <end position="140"/>
    </location>
</feature>
<dbReference type="EMBL" id="NHYD01003556">
    <property type="protein sequence ID" value="PPQ76026.1"/>
    <property type="molecule type" value="Genomic_DNA"/>
</dbReference>
<evidence type="ECO:0000256" key="1">
    <source>
        <dbReference type="SAM" id="MobiDB-lite"/>
    </source>
</evidence>